<proteinExistence type="inferred from homology"/>
<dbReference type="InterPro" id="IPR052029">
    <property type="entry name" value="PpiD_chaperone"/>
</dbReference>
<sequence length="629" mass="67882">MLVVLRKASQTLFAKILLVLLVASFGVWGVSASLFSNTSDTVVAVGDQTVSSSDFAFAYQRQVSDMSSRFGMQLTTEQARAFGIEAQVFSQLAAGAALDQLATDMNLGLSQDRLAQLIADDPAFKNAAGSFDRGLFSSRLRSAGLREDDYIQERSKVAIRSQIVDATADGFVAPKVLIDAIKSYRYENRDINYLLLTNANIEPVKAPDDATLAAWFDTTKSGYRAPEYRSFNYVKLEPADIADTSAITDEQIREDYERRKATYEIAGTRTIEQLSFENREVADAALSELQNGTSFDQLVSDQGKTAGDVLLGEFTRDRLPDPALAEAAFAVTTEGGTTPVVDGALGPVILRISNIKDGRTQSLDEVKEEIRTALAEAAAIADITTVHDQFEDLRAGGSTLKEAADQLRLKTATITDIDRRGLDNRETEIAGIPERDKLLTEVFRTDIGIEALPVNLGNNGFIWFDVTDIKPERDRELAEVREKAVADWTAEQQRIALGALAESLRKRIADGGKLEDIASELGIAVESKAGITRRSEDAVLGPAAVTAAFSGPQGTVATASGADPSTQILLSVTAVRDQPTGGVPLSEDQQIGQLANAAGDDILDQMVSQLQAEYGVVFNQALAQQAIVR</sequence>
<evidence type="ECO:0000256" key="10">
    <source>
        <dbReference type="ARBA" id="ARBA00031484"/>
    </source>
</evidence>
<dbReference type="Proteomes" id="UP001522662">
    <property type="component" value="Unassembled WGS sequence"/>
</dbReference>
<keyword evidence="5" id="KW-0812">Transmembrane</keyword>
<evidence type="ECO:0000256" key="6">
    <source>
        <dbReference type="ARBA" id="ARBA00022989"/>
    </source>
</evidence>
<keyword evidence="3" id="KW-1003">Cell membrane</keyword>
<dbReference type="PANTHER" id="PTHR47529:SF1">
    <property type="entry name" value="PERIPLASMIC CHAPERONE PPID"/>
    <property type="match status" value="1"/>
</dbReference>
<dbReference type="PANTHER" id="PTHR47529">
    <property type="entry name" value="PEPTIDYL-PROLYL CIS-TRANS ISOMERASE D"/>
    <property type="match status" value="1"/>
</dbReference>
<feature type="domain" description="PpiC" evidence="14">
    <location>
        <begin position="247"/>
        <end position="368"/>
    </location>
</feature>
<keyword evidence="8" id="KW-0143">Chaperone</keyword>
<evidence type="ECO:0000256" key="1">
    <source>
        <dbReference type="ARBA" id="ARBA00004382"/>
    </source>
</evidence>
<keyword evidence="16" id="KW-1185">Reference proteome</keyword>
<evidence type="ECO:0000313" key="15">
    <source>
        <dbReference type="EMBL" id="MCJ8239205.1"/>
    </source>
</evidence>
<protein>
    <recommendedName>
        <fullName evidence="2">Parvulin-like PPIase</fullName>
    </recommendedName>
    <alternativeName>
        <fullName evidence="9">Peptidyl-prolyl cis-trans isomerase plp</fullName>
    </alternativeName>
    <alternativeName>
        <fullName evidence="12">Periplasmic chaperone PpiD</fullName>
    </alternativeName>
    <alternativeName>
        <fullName evidence="13">Periplasmic folding chaperone</fullName>
    </alternativeName>
    <alternativeName>
        <fullName evidence="10">Rotamase plp</fullName>
    </alternativeName>
</protein>
<evidence type="ECO:0000256" key="2">
    <source>
        <dbReference type="ARBA" id="ARBA00018370"/>
    </source>
</evidence>
<keyword evidence="4" id="KW-0997">Cell inner membrane</keyword>
<keyword evidence="6" id="KW-1133">Transmembrane helix</keyword>
<evidence type="ECO:0000256" key="11">
    <source>
        <dbReference type="ARBA" id="ARBA00038408"/>
    </source>
</evidence>
<dbReference type="SUPFAM" id="SSF109998">
    <property type="entry name" value="Triger factor/SurA peptide-binding domain-like"/>
    <property type="match status" value="1"/>
</dbReference>
<evidence type="ECO:0000313" key="16">
    <source>
        <dbReference type="Proteomes" id="UP001522662"/>
    </source>
</evidence>
<evidence type="ECO:0000256" key="8">
    <source>
        <dbReference type="ARBA" id="ARBA00023186"/>
    </source>
</evidence>
<comment type="similarity">
    <text evidence="11">Belongs to the PpiD chaperone family.</text>
</comment>
<keyword evidence="7" id="KW-0472">Membrane</keyword>
<evidence type="ECO:0000256" key="12">
    <source>
        <dbReference type="ARBA" id="ARBA00040743"/>
    </source>
</evidence>
<evidence type="ECO:0000259" key="14">
    <source>
        <dbReference type="Pfam" id="PF13145"/>
    </source>
</evidence>
<dbReference type="Pfam" id="PF13145">
    <property type="entry name" value="Rotamase_2"/>
    <property type="match status" value="1"/>
</dbReference>
<organism evidence="15 16">
    <name type="scientific">Peteryoungia algae</name>
    <dbReference type="NCBI Taxonomy" id="2919917"/>
    <lineage>
        <taxon>Bacteria</taxon>
        <taxon>Pseudomonadati</taxon>
        <taxon>Pseudomonadota</taxon>
        <taxon>Alphaproteobacteria</taxon>
        <taxon>Hyphomicrobiales</taxon>
        <taxon>Rhizobiaceae</taxon>
        <taxon>Peteryoungia</taxon>
    </lineage>
</organism>
<evidence type="ECO:0000256" key="9">
    <source>
        <dbReference type="ARBA" id="ARBA00030642"/>
    </source>
</evidence>
<name>A0ABT0D1D5_9HYPH</name>
<dbReference type="InterPro" id="IPR027304">
    <property type="entry name" value="Trigger_fact/SurA_dom_sf"/>
</dbReference>
<evidence type="ECO:0000256" key="7">
    <source>
        <dbReference type="ARBA" id="ARBA00023136"/>
    </source>
</evidence>
<gene>
    <name evidence="15" type="ORF">MKJ03_12765</name>
</gene>
<dbReference type="EMBL" id="JALAYX010000003">
    <property type="protein sequence ID" value="MCJ8239205.1"/>
    <property type="molecule type" value="Genomic_DNA"/>
</dbReference>
<comment type="caution">
    <text evidence="15">The sequence shown here is derived from an EMBL/GenBank/DDBJ whole genome shotgun (WGS) entry which is preliminary data.</text>
</comment>
<dbReference type="RefSeq" id="WP_245136897.1">
    <property type="nucleotide sequence ID" value="NZ_CP128477.1"/>
</dbReference>
<dbReference type="Gene3D" id="3.10.50.40">
    <property type="match status" value="1"/>
</dbReference>
<dbReference type="InterPro" id="IPR046357">
    <property type="entry name" value="PPIase_dom_sf"/>
</dbReference>
<evidence type="ECO:0000256" key="4">
    <source>
        <dbReference type="ARBA" id="ARBA00022519"/>
    </source>
</evidence>
<evidence type="ECO:0000256" key="3">
    <source>
        <dbReference type="ARBA" id="ARBA00022475"/>
    </source>
</evidence>
<evidence type="ECO:0000256" key="13">
    <source>
        <dbReference type="ARBA" id="ARBA00042775"/>
    </source>
</evidence>
<accession>A0ABT0D1D5</accession>
<evidence type="ECO:0000256" key="5">
    <source>
        <dbReference type="ARBA" id="ARBA00022692"/>
    </source>
</evidence>
<comment type="subcellular location">
    <subcellularLocation>
        <location evidence="1">Cell inner membrane</location>
        <topology evidence="1">Single-pass type II membrane protein</topology>
        <orientation evidence="1">Periplasmic side</orientation>
    </subcellularLocation>
</comment>
<dbReference type="InterPro" id="IPR000297">
    <property type="entry name" value="PPIase_PpiC"/>
</dbReference>
<dbReference type="Pfam" id="PF13624">
    <property type="entry name" value="SurA_N_3"/>
    <property type="match status" value="1"/>
</dbReference>
<reference evidence="15 16" key="1">
    <citation type="submission" date="2022-03" db="EMBL/GenBank/DDBJ databases">
        <title>Rhizobium SSM4.3 sp. nov., isolated from Sediment (Gouqi Island).</title>
        <authorList>
            <person name="Chen G."/>
        </authorList>
    </citation>
    <scope>NUCLEOTIDE SEQUENCE [LARGE SCALE GENOMIC DNA]</scope>
    <source>
        <strain evidence="15 16">SSM4.3</strain>
    </source>
</reference>